<protein>
    <submittedName>
        <fullName evidence="1">YueH-like protein</fullName>
    </submittedName>
</protein>
<accession>A0A1H0WQS4</accession>
<evidence type="ECO:0000313" key="2">
    <source>
        <dbReference type="Proteomes" id="UP000199159"/>
    </source>
</evidence>
<dbReference type="EMBL" id="FNJU01000013">
    <property type="protein sequence ID" value="SDP92971.1"/>
    <property type="molecule type" value="Genomic_DNA"/>
</dbReference>
<keyword evidence="2" id="KW-1185">Reference proteome</keyword>
<dbReference type="AlphaFoldDB" id="A0A1H0WQS4"/>
<evidence type="ECO:0000313" key="1">
    <source>
        <dbReference type="EMBL" id="SDP92971.1"/>
    </source>
</evidence>
<dbReference type="InterPro" id="IPR020260">
    <property type="entry name" value="Uncharacterised_YueH"/>
</dbReference>
<dbReference type="Pfam" id="PF14166">
    <property type="entry name" value="YueH"/>
    <property type="match status" value="1"/>
</dbReference>
<gene>
    <name evidence="1" type="ORF">SAMN05216565_113100</name>
</gene>
<dbReference type="RefSeq" id="WP_420798184.1">
    <property type="nucleotide sequence ID" value="NZ_FNJU01000013.1"/>
</dbReference>
<reference evidence="2" key="1">
    <citation type="submission" date="2016-10" db="EMBL/GenBank/DDBJ databases">
        <authorList>
            <person name="Varghese N."/>
            <person name="Submissions S."/>
        </authorList>
    </citation>
    <scope>NUCLEOTIDE SEQUENCE [LARGE SCALE GENOMIC DNA]</scope>
    <source>
        <strain evidence="2">IBRC-M10078</strain>
    </source>
</reference>
<proteinExistence type="predicted"/>
<dbReference type="Proteomes" id="UP000199159">
    <property type="component" value="Unassembled WGS sequence"/>
</dbReference>
<name>A0A1H0WQS4_9BACI</name>
<dbReference type="STRING" id="930152.SAMN05216565_113100"/>
<sequence length="80" mass="9485">MLKIRKAMINETTESVFIYENKKEEYTLVAIPSIQWSTIIQYEEETAVIRDRVHRSLVKVLDEDTASLTTNKITHWVREM</sequence>
<organism evidence="1 2">
    <name type="scientific">Litchfieldia salsa</name>
    <dbReference type="NCBI Taxonomy" id="930152"/>
    <lineage>
        <taxon>Bacteria</taxon>
        <taxon>Bacillati</taxon>
        <taxon>Bacillota</taxon>
        <taxon>Bacilli</taxon>
        <taxon>Bacillales</taxon>
        <taxon>Bacillaceae</taxon>
        <taxon>Litchfieldia</taxon>
    </lineage>
</organism>